<evidence type="ECO:0000313" key="3">
    <source>
        <dbReference type="EMBL" id="NEG89829.1"/>
    </source>
</evidence>
<comment type="caution">
    <text evidence="3">The sequence shown here is derived from an EMBL/GenBank/DDBJ whole genome shotgun (WGS) entry which is preliminary data.</text>
</comment>
<organism evidence="3 4">
    <name type="scientific">Bifidobacterium aerophilum</name>
    <dbReference type="NCBI Taxonomy" id="1798155"/>
    <lineage>
        <taxon>Bacteria</taxon>
        <taxon>Bacillati</taxon>
        <taxon>Actinomycetota</taxon>
        <taxon>Actinomycetes</taxon>
        <taxon>Bifidobacteriales</taxon>
        <taxon>Bifidobacteriaceae</taxon>
        <taxon>Bifidobacterium</taxon>
    </lineage>
</organism>
<dbReference type="Gene3D" id="1.10.260.40">
    <property type="entry name" value="lambda repressor-like DNA-binding domains"/>
    <property type="match status" value="1"/>
</dbReference>
<dbReference type="AlphaFoldDB" id="A0A6N9Z539"/>
<reference evidence="3 4" key="1">
    <citation type="submission" date="2019-10" db="EMBL/GenBank/DDBJ databases">
        <title>Bifidobacterium from non-human primates.</title>
        <authorList>
            <person name="Modesto M."/>
        </authorList>
    </citation>
    <scope>NUCLEOTIDE SEQUENCE [LARGE SCALE GENOMIC DNA]</scope>
    <source>
        <strain evidence="3 4">TRE17</strain>
    </source>
</reference>
<evidence type="ECO:0000313" key="4">
    <source>
        <dbReference type="Proteomes" id="UP000469194"/>
    </source>
</evidence>
<dbReference type="Proteomes" id="UP000469194">
    <property type="component" value="Unassembled WGS sequence"/>
</dbReference>
<dbReference type="InterPro" id="IPR001387">
    <property type="entry name" value="Cro/C1-type_HTH"/>
</dbReference>
<dbReference type="PROSITE" id="PS50943">
    <property type="entry name" value="HTH_CROC1"/>
    <property type="match status" value="1"/>
</dbReference>
<keyword evidence="1" id="KW-0238">DNA-binding</keyword>
<feature type="domain" description="HTH cro/C1-type" evidence="2">
    <location>
        <begin position="31"/>
        <end position="71"/>
    </location>
</feature>
<proteinExistence type="predicted"/>
<dbReference type="CDD" id="cd00093">
    <property type="entry name" value="HTH_XRE"/>
    <property type="match status" value="1"/>
</dbReference>
<dbReference type="Pfam" id="PF01381">
    <property type="entry name" value="HTH_3"/>
    <property type="match status" value="1"/>
</dbReference>
<dbReference type="PANTHER" id="PTHR36924">
    <property type="entry name" value="ANTITOXIN HIGA-1"/>
    <property type="match status" value="1"/>
</dbReference>
<sequence length="106" mass="12149">MRSTDDYKPGTPGEVLQTRFLTPNHITKYRLAQAMNVPPYGIGEIIQGKRRITLPMAIRLAYVLGTTPEYWLDLQRDYDLKHFDVSRIRGEVHPLLSPGLAEPRES</sequence>
<name>A0A6N9Z539_9BIFI</name>
<dbReference type="InterPro" id="IPR010982">
    <property type="entry name" value="Lambda_DNA-bd_dom_sf"/>
</dbReference>
<dbReference type="SMART" id="SM00530">
    <property type="entry name" value="HTH_XRE"/>
    <property type="match status" value="1"/>
</dbReference>
<dbReference type="PANTHER" id="PTHR36924:SF1">
    <property type="entry name" value="ANTITOXIN HIGA-1"/>
    <property type="match status" value="1"/>
</dbReference>
<dbReference type="GO" id="GO:0003677">
    <property type="term" value="F:DNA binding"/>
    <property type="evidence" value="ECO:0007669"/>
    <property type="project" value="UniProtKB-KW"/>
</dbReference>
<dbReference type="EMBL" id="WHZW01000014">
    <property type="protein sequence ID" value="NEG89829.1"/>
    <property type="molecule type" value="Genomic_DNA"/>
</dbReference>
<accession>A0A6N9Z539</accession>
<dbReference type="RefSeq" id="WP_163231497.1">
    <property type="nucleotide sequence ID" value="NZ_WHZW01000014.1"/>
</dbReference>
<gene>
    <name evidence="3" type="ORF">GFD25_07515</name>
</gene>
<dbReference type="SUPFAM" id="SSF47413">
    <property type="entry name" value="lambda repressor-like DNA-binding domains"/>
    <property type="match status" value="1"/>
</dbReference>
<protein>
    <submittedName>
        <fullName evidence="3">HigA family addiction module antidote protein</fullName>
    </submittedName>
</protein>
<dbReference type="NCBIfam" id="TIGR02607">
    <property type="entry name" value="antidote_HigA"/>
    <property type="match status" value="1"/>
</dbReference>
<dbReference type="InterPro" id="IPR013430">
    <property type="entry name" value="Toxin_antidote_HigA"/>
</dbReference>
<keyword evidence="4" id="KW-1185">Reference proteome</keyword>
<evidence type="ECO:0000256" key="1">
    <source>
        <dbReference type="ARBA" id="ARBA00023125"/>
    </source>
</evidence>
<evidence type="ECO:0000259" key="2">
    <source>
        <dbReference type="PROSITE" id="PS50943"/>
    </source>
</evidence>